<accession>A0ACD6AKL5</accession>
<dbReference type="Proteomes" id="UP001732700">
    <property type="component" value="Unassembled WGS sequence"/>
</dbReference>
<proteinExistence type="predicted"/>
<evidence type="ECO:0000313" key="1">
    <source>
        <dbReference type="EnsemblPlants" id="AVESA.00010b.r2.UnG1455130.1.CDS"/>
    </source>
</evidence>
<organism evidence="1 2">
    <name type="scientific">Avena sativa</name>
    <name type="common">Oat</name>
    <dbReference type="NCBI Taxonomy" id="4498"/>
    <lineage>
        <taxon>Eukaryota</taxon>
        <taxon>Viridiplantae</taxon>
        <taxon>Streptophyta</taxon>
        <taxon>Embryophyta</taxon>
        <taxon>Tracheophyta</taxon>
        <taxon>Spermatophyta</taxon>
        <taxon>Magnoliopsida</taxon>
        <taxon>Liliopsida</taxon>
        <taxon>Poales</taxon>
        <taxon>Poaceae</taxon>
        <taxon>BOP clade</taxon>
        <taxon>Pooideae</taxon>
        <taxon>Poodae</taxon>
        <taxon>Poeae</taxon>
        <taxon>Poeae Chloroplast Group 1 (Aveneae type)</taxon>
        <taxon>Aveninae</taxon>
        <taxon>Avena</taxon>
    </lineage>
</organism>
<name>A0ACD6AKL5_AVESA</name>
<sequence>MEASEERDSIESQYQSQWQFPCPADCPVNSEMSNEKEEMTIDEGTITVSSVYSQNLFTALTDAMENLGIDLSQASVTVHVNLGRRAMFRRPDNMSSAKVEVLNQLMNVELKCGVHN</sequence>
<keyword evidence="2" id="KW-1185">Reference proteome</keyword>
<reference evidence="1" key="1">
    <citation type="submission" date="2025-09" db="UniProtKB">
        <authorList>
            <consortium name="EnsemblPlants"/>
        </authorList>
    </citation>
    <scope>IDENTIFICATION</scope>
</reference>
<evidence type="ECO:0000313" key="2">
    <source>
        <dbReference type="Proteomes" id="UP001732700"/>
    </source>
</evidence>
<protein>
    <submittedName>
        <fullName evidence="1">Uncharacterized protein</fullName>
    </submittedName>
</protein>
<dbReference type="EnsemblPlants" id="AVESA.00010b.r2.UnG1455130.1">
    <property type="protein sequence ID" value="AVESA.00010b.r2.UnG1455130.1.CDS"/>
    <property type="gene ID" value="AVESA.00010b.r2.UnG1455130"/>
</dbReference>